<proteinExistence type="inferred from homology"/>
<evidence type="ECO:0000313" key="3">
    <source>
        <dbReference type="Proteomes" id="UP000176917"/>
    </source>
</evidence>
<dbReference type="STRING" id="1802461.A3B24_02555"/>
<name>A0A1G2RLV7_9BACT</name>
<dbReference type="GO" id="GO:0030170">
    <property type="term" value="F:pyridoxal phosphate binding"/>
    <property type="evidence" value="ECO:0007669"/>
    <property type="project" value="TreeGrafter"/>
</dbReference>
<gene>
    <name evidence="2" type="ORF">A3B24_02555</name>
</gene>
<dbReference type="SUPFAM" id="SSF53383">
    <property type="entry name" value="PLP-dependent transferases"/>
    <property type="match status" value="1"/>
</dbReference>
<dbReference type="GO" id="GO:0008483">
    <property type="term" value="F:transaminase activity"/>
    <property type="evidence" value="ECO:0007669"/>
    <property type="project" value="TreeGrafter"/>
</dbReference>
<keyword evidence="1" id="KW-0663">Pyridoxal phosphate</keyword>
<dbReference type="PANTHER" id="PTHR30244:SF34">
    <property type="entry name" value="DTDP-4-AMINO-4,6-DIDEOXYGALACTOSE TRANSAMINASE"/>
    <property type="match status" value="1"/>
</dbReference>
<dbReference type="AlphaFoldDB" id="A0A1G2RLV7"/>
<evidence type="ECO:0000313" key="2">
    <source>
        <dbReference type="EMBL" id="OHA73830.1"/>
    </source>
</evidence>
<dbReference type="Gene3D" id="3.40.640.10">
    <property type="entry name" value="Type I PLP-dependent aspartate aminotransferase-like (Major domain)"/>
    <property type="match status" value="1"/>
</dbReference>
<dbReference type="GO" id="GO:0000271">
    <property type="term" value="P:polysaccharide biosynthetic process"/>
    <property type="evidence" value="ECO:0007669"/>
    <property type="project" value="TreeGrafter"/>
</dbReference>
<protein>
    <recommendedName>
        <fullName evidence="4">DegT/DnrJ/EryC1/StrS aminotransferase</fullName>
    </recommendedName>
</protein>
<sequence>MASIIREVEKPSFRDLFGFAKRQPLEHSETRGKDILSQIQTVGSGKGALTIVLKYLCERGIIKNKLDEIMVPDWLGSWVYNQMNSSVFPSKRFSKRTKILLVYHQYGFPQNMDKILAFARKKKLIVVEDCAHALESYYKNRRLGTFGDYALFSFSKWFFCFALGGVKGKPADFKAFVSKELSKVPFGVTFVKDLAKLVSDLGVFSRSEKFRTFSNLFLKMSYSIYGDALKPSRLAQKLFKSKLESEIDIRKKRYQYFRKETDHLGICEHLERDGVTPYVIPIRVSDNKAEKMVDALRKKGIETGVYQFDINRNVLSPRFVPCIWVPCHSGISDGEFEKITRTVLKTYA</sequence>
<dbReference type="InterPro" id="IPR000653">
    <property type="entry name" value="DegT/StrS_aminotransferase"/>
</dbReference>
<dbReference type="Pfam" id="PF01041">
    <property type="entry name" value="DegT_DnrJ_EryC1"/>
    <property type="match status" value="1"/>
</dbReference>
<dbReference type="InterPro" id="IPR015424">
    <property type="entry name" value="PyrdxlP-dep_Trfase"/>
</dbReference>
<organism evidence="2 3">
    <name type="scientific">Candidatus Wildermuthbacteria bacterium RIFCSPLOWO2_01_FULL_48_16</name>
    <dbReference type="NCBI Taxonomy" id="1802461"/>
    <lineage>
        <taxon>Bacteria</taxon>
        <taxon>Candidatus Wildermuthiibacteriota</taxon>
    </lineage>
</organism>
<reference evidence="2 3" key="1">
    <citation type="journal article" date="2016" name="Nat. Commun.">
        <title>Thousands of microbial genomes shed light on interconnected biogeochemical processes in an aquifer system.</title>
        <authorList>
            <person name="Anantharaman K."/>
            <person name="Brown C.T."/>
            <person name="Hug L.A."/>
            <person name="Sharon I."/>
            <person name="Castelle C.J."/>
            <person name="Probst A.J."/>
            <person name="Thomas B.C."/>
            <person name="Singh A."/>
            <person name="Wilkins M.J."/>
            <person name="Karaoz U."/>
            <person name="Brodie E.L."/>
            <person name="Williams K.H."/>
            <person name="Hubbard S.S."/>
            <person name="Banfield J.F."/>
        </authorList>
    </citation>
    <scope>NUCLEOTIDE SEQUENCE [LARGE SCALE GENOMIC DNA]</scope>
</reference>
<evidence type="ECO:0008006" key="4">
    <source>
        <dbReference type="Google" id="ProtNLM"/>
    </source>
</evidence>
<dbReference type="EMBL" id="MHUG01000006">
    <property type="protein sequence ID" value="OHA73830.1"/>
    <property type="molecule type" value="Genomic_DNA"/>
</dbReference>
<comment type="caution">
    <text evidence="2">The sequence shown here is derived from an EMBL/GenBank/DDBJ whole genome shotgun (WGS) entry which is preliminary data.</text>
</comment>
<evidence type="ECO:0000256" key="1">
    <source>
        <dbReference type="RuleBase" id="RU004508"/>
    </source>
</evidence>
<comment type="similarity">
    <text evidence="1">Belongs to the DegT/DnrJ/EryC1 family.</text>
</comment>
<accession>A0A1G2RLV7</accession>
<dbReference type="PANTHER" id="PTHR30244">
    <property type="entry name" value="TRANSAMINASE"/>
    <property type="match status" value="1"/>
</dbReference>
<dbReference type="InterPro" id="IPR015421">
    <property type="entry name" value="PyrdxlP-dep_Trfase_major"/>
</dbReference>
<dbReference type="Proteomes" id="UP000176917">
    <property type="component" value="Unassembled WGS sequence"/>
</dbReference>